<organism evidence="4 5">
    <name type="scientific">Actinocatenispora rupis</name>
    <dbReference type="NCBI Taxonomy" id="519421"/>
    <lineage>
        <taxon>Bacteria</taxon>
        <taxon>Bacillati</taxon>
        <taxon>Actinomycetota</taxon>
        <taxon>Actinomycetes</taxon>
        <taxon>Micromonosporales</taxon>
        <taxon>Micromonosporaceae</taxon>
        <taxon>Actinocatenispora</taxon>
    </lineage>
</organism>
<evidence type="ECO:0000256" key="2">
    <source>
        <dbReference type="ARBA" id="ARBA00023033"/>
    </source>
</evidence>
<name>A0A8J3NAL6_9ACTN</name>
<comment type="caution">
    <text evidence="4">The sequence shown here is derived from an EMBL/GenBank/DDBJ whole genome shotgun (WGS) entry which is preliminary data.</text>
</comment>
<dbReference type="GO" id="GO:0004497">
    <property type="term" value="F:monooxygenase activity"/>
    <property type="evidence" value="ECO:0007669"/>
    <property type="project" value="UniProtKB-KW"/>
</dbReference>
<accession>A0A8J3NAL6</accession>
<evidence type="ECO:0000313" key="5">
    <source>
        <dbReference type="Proteomes" id="UP000612808"/>
    </source>
</evidence>
<dbReference type="PANTHER" id="PTHR30137">
    <property type="entry name" value="LUCIFERASE-LIKE MONOOXYGENASE"/>
    <property type="match status" value="1"/>
</dbReference>
<dbReference type="RefSeq" id="WP_203654669.1">
    <property type="nucleotide sequence ID" value="NZ_BAAAZM010000002.1"/>
</dbReference>
<evidence type="ECO:0000313" key="4">
    <source>
        <dbReference type="EMBL" id="GID09697.1"/>
    </source>
</evidence>
<dbReference type="EMBL" id="BOMB01000003">
    <property type="protein sequence ID" value="GID09697.1"/>
    <property type="molecule type" value="Genomic_DNA"/>
</dbReference>
<protein>
    <submittedName>
        <fullName evidence="4">Alkanal monooxygenase</fullName>
    </submittedName>
</protein>
<dbReference type="PANTHER" id="PTHR30137:SF8">
    <property type="entry name" value="BLR5498 PROTEIN"/>
    <property type="match status" value="1"/>
</dbReference>
<keyword evidence="5" id="KW-1185">Reference proteome</keyword>
<reference evidence="4" key="1">
    <citation type="submission" date="2021-01" db="EMBL/GenBank/DDBJ databases">
        <title>Whole genome shotgun sequence of Actinocatenispora rupis NBRC 107355.</title>
        <authorList>
            <person name="Komaki H."/>
            <person name="Tamura T."/>
        </authorList>
    </citation>
    <scope>NUCLEOTIDE SEQUENCE</scope>
    <source>
        <strain evidence="4">NBRC 107355</strain>
    </source>
</reference>
<evidence type="ECO:0000259" key="3">
    <source>
        <dbReference type="Pfam" id="PF00296"/>
    </source>
</evidence>
<dbReference type="GO" id="GO:0005829">
    <property type="term" value="C:cytosol"/>
    <property type="evidence" value="ECO:0007669"/>
    <property type="project" value="TreeGrafter"/>
</dbReference>
<proteinExistence type="predicted"/>
<dbReference type="Pfam" id="PF00296">
    <property type="entry name" value="Bac_luciferase"/>
    <property type="match status" value="1"/>
</dbReference>
<dbReference type="SUPFAM" id="SSF51679">
    <property type="entry name" value="Bacterial luciferase-like"/>
    <property type="match status" value="1"/>
</dbReference>
<dbReference type="GO" id="GO:0016705">
    <property type="term" value="F:oxidoreductase activity, acting on paired donors, with incorporation or reduction of molecular oxygen"/>
    <property type="evidence" value="ECO:0007669"/>
    <property type="project" value="InterPro"/>
</dbReference>
<dbReference type="Gene3D" id="3.20.20.30">
    <property type="entry name" value="Luciferase-like domain"/>
    <property type="match status" value="1"/>
</dbReference>
<keyword evidence="2 4" id="KW-0503">Monooxygenase</keyword>
<dbReference type="AlphaFoldDB" id="A0A8J3NAL6"/>
<dbReference type="InterPro" id="IPR050766">
    <property type="entry name" value="Bact_Lucif_Oxidored"/>
</dbReference>
<feature type="domain" description="Luciferase-like" evidence="3">
    <location>
        <begin position="24"/>
        <end position="320"/>
    </location>
</feature>
<dbReference type="Proteomes" id="UP000612808">
    <property type="component" value="Unassembled WGS sequence"/>
</dbReference>
<dbReference type="InterPro" id="IPR011251">
    <property type="entry name" value="Luciferase-like_dom"/>
</dbReference>
<evidence type="ECO:0000256" key="1">
    <source>
        <dbReference type="ARBA" id="ARBA00023002"/>
    </source>
</evidence>
<gene>
    <name evidence="4" type="ORF">Aru02nite_05860</name>
</gene>
<dbReference type="InterPro" id="IPR036661">
    <property type="entry name" value="Luciferase-like_sf"/>
</dbReference>
<keyword evidence="1" id="KW-0560">Oxidoreductase</keyword>
<sequence>MTAEPRTGARGGRITAPRTTRIDAFLLAAPTSGGTTADAVRRAVEYGVAAEAAGFDGAWFAEHHFVTYGCCPSAPALAAHLLGRTERITVGTAACVLSARHPVALAEEAVLLDAVSGGRFALGVARGGPWVDLEVFGTGLDRYRTGFAESLDLMTGWLSGVDSLGAAGRHFAFRPVSVVPQPEHPVPVYVAATSPSTVECAAARGLPLLLGMHATDAEKRALLDRYAAVAERHGYDPDVDHAAAFLAYQADTRAEAHRRLRAAMPARLAATTGYVRIDGSAPPITDHAAYLARLLATQPVGTAADVTERLAESVAATGIRRALLMVEGAGDPAATRETIAALGATLSR</sequence>